<keyword evidence="3" id="KW-0694">RNA-binding</keyword>
<comment type="caution">
    <text evidence="6">The sequence shown here is derived from an EMBL/GenBank/DDBJ whole genome shotgun (WGS) entry which is preliminary data.</text>
</comment>
<evidence type="ECO:0000256" key="2">
    <source>
        <dbReference type="ARBA" id="ARBA00016109"/>
    </source>
</evidence>
<evidence type="ECO:0000256" key="3">
    <source>
        <dbReference type="ARBA" id="ARBA00022884"/>
    </source>
</evidence>
<dbReference type="InterPro" id="IPR040932">
    <property type="entry name" value="Csm4_C"/>
</dbReference>
<dbReference type="InterPro" id="IPR005510">
    <property type="entry name" value="Csm4"/>
</dbReference>
<keyword evidence="7" id="KW-1185">Reference proteome</keyword>
<dbReference type="GO" id="GO:0003723">
    <property type="term" value="F:RNA binding"/>
    <property type="evidence" value="ECO:0007669"/>
    <property type="project" value="UniProtKB-KW"/>
</dbReference>
<accession>A0A3N1UXQ7</accession>
<evidence type="ECO:0000256" key="1">
    <source>
        <dbReference type="ARBA" id="ARBA00005772"/>
    </source>
</evidence>
<dbReference type="RefSeq" id="WP_123290216.1">
    <property type="nucleotide sequence ID" value="NZ_RJVA01000012.1"/>
</dbReference>
<dbReference type="EMBL" id="RJVA01000012">
    <property type="protein sequence ID" value="ROQ92046.1"/>
    <property type="molecule type" value="Genomic_DNA"/>
</dbReference>
<protein>
    <recommendedName>
        <fullName evidence="2">CRISPR system Cms protein Csm4</fullName>
    </recommendedName>
</protein>
<evidence type="ECO:0000259" key="5">
    <source>
        <dbReference type="Pfam" id="PF17953"/>
    </source>
</evidence>
<gene>
    <name evidence="6" type="ORF">EDC27_1718</name>
</gene>
<dbReference type="Pfam" id="PF17953">
    <property type="entry name" value="Csm4_C"/>
    <property type="match status" value="1"/>
</dbReference>
<reference evidence="6 7" key="1">
    <citation type="submission" date="2018-11" db="EMBL/GenBank/DDBJ databases">
        <title>Genomic Encyclopedia of Type Strains, Phase IV (KMG-IV): sequencing the most valuable type-strain genomes for metagenomic binning, comparative biology and taxonomic classification.</title>
        <authorList>
            <person name="Goeker M."/>
        </authorList>
    </citation>
    <scope>NUCLEOTIDE SEQUENCE [LARGE SCALE GENOMIC DNA]</scope>
    <source>
        <strain evidence="6 7">DSM 22027</strain>
    </source>
</reference>
<name>A0A3N1UXQ7_9BACT</name>
<keyword evidence="4" id="KW-0051">Antiviral defense</keyword>
<evidence type="ECO:0000256" key="4">
    <source>
        <dbReference type="ARBA" id="ARBA00023118"/>
    </source>
</evidence>
<feature type="domain" description="Csm4 C-terminal" evidence="5">
    <location>
        <begin position="246"/>
        <end position="340"/>
    </location>
</feature>
<dbReference type="GO" id="GO:0051607">
    <property type="term" value="P:defense response to virus"/>
    <property type="evidence" value="ECO:0007669"/>
    <property type="project" value="UniProtKB-KW"/>
</dbReference>
<organism evidence="6 7">
    <name type="scientific">Desulfosoma caldarium</name>
    <dbReference type="NCBI Taxonomy" id="610254"/>
    <lineage>
        <taxon>Bacteria</taxon>
        <taxon>Pseudomonadati</taxon>
        <taxon>Thermodesulfobacteriota</taxon>
        <taxon>Syntrophobacteria</taxon>
        <taxon>Syntrophobacterales</taxon>
        <taxon>Syntrophobacteraceae</taxon>
        <taxon>Desulfosoma</taxon>
    </lineage>
</organism>
<evidence type="ECO:0000313" key="6">
    <source>
        <dbReference type="EMBL" id="ROQ92046.1"/>
    </source>
</evidence>
<dbReference type="AlphaFoldDB" id="A0A3N1UXQ7"/>
<dbReference type="NCBIfam" id="TIGR01903">
    <property type="entry name" value="cas5_csm4"/>
    <property type="match status" value="1"/>
</dbReference>
<comment type="similarity">
    <text evidence="1">Belongs to the CRISPR-associated Csm4 family.</text>
</comment>
<evidence type="ECO:0000313" key="7">
    <source>
        <dbReference type="Proteomes" id="UP000276223"/>
    </source>
</evidence>
<dbReference type="OrthoDB" id="9792564at2"/>
<proteinExistence type="inferred from homology"/>
<sequence length="340" mass="38333">MKTYLYHLEFPLGAHFGRQGIGLEETQESLPSDSLTSALLNAFALMGEVSEALMALQEENPPFVLSSLFPYGPDPNNGARRLYALPRPMTSPLMTKTEDLQRAGKELKKIRYLDPRHVLSWLGNRPMTSEALEEIQKSARRLARPWNADTGEGWFSTCLRPRVALDRSSQNSVLWWCGVIHFRPGAGLYGLVRFRDESWKSRLHAAFALLEDMGLGGERTYGLGTFRFHGFVPLEEAWPNVPVTHESAQFVLLSRYAPAAHEVPELSAVLKAWDFEESRGFVVTGRYATTLKRKRVHFLKEGTVATRSLLGRLVDVTPDQGPDLGLSHRVYRSGMGFWFP</sequence>
<dbReference type="Proteomes" id="UP000276223">
    <property type="component" value="Unassembled WGS sequence"/>
</dbReference>